<dbReference type="InterPro" id="IPR003594">
    <property type="entry name" value="HATPase_dom"/>
</dbReference>
<keyword evidence="7" id="KW-0547">Nucleotide-binding</keyword>
<feature type="domain" description="Histidine kinase" evidence="5">
    <location>
        <begin position="432"/>
        <end position="663"/>
    </location>
</feature>
<keyword evidence="8" id="KW-1185">Reference proteome</keyword>
<dbReference type="InterPro" id="IPR036890">
    <property type="entry name" value="HATPase_C_sf"/>
</dbReference>
<dbReference type="InterPro" id="IPR005330">
    <property type="entry name" value="MHYT_dom"/>
</dbReference>
<dbReference type="SMART" id="SM00387">
    <property type="entry name" value="HATPase_c"/>
    <property type="match status" value="1"/>
</dbReference>
<evidence type="ECO:0000256" key="2">
    <source>
        <dbReference type="ARBA" id="ARBA00012438"/>
    </source>
</evidence>
<gene>
    <name evidence="7" type="ORF">OE749_01525</name>
</gene>
<dbReference type="GO" id="GO:0005524">
    <property type="term" value="F:ATP binding"/>
    <property type="evidence" value="ECO:0007669"/>
    <property type="project" value="UniProtKB-KW"/>
</dbReference>
<dbReference type="InterPro" id="IPR004358">
    <property type="entry name" value="Sig_transdc_His_kin-like_C"/>
</dbReference>
<evidence type="ECO:0000313" key="7">
    <source>
        <dbReference type="EMBL" id="MCV2883376.1"/>
    </source>
</evidence>
<dbReference type="PROSITE" id="PS50924">
    <property type="entry name" value="MHYT"/>
    <property type="match status" value="1"/>
</dbReference>
<dbReference type="Proteomes" id="UP001652504">
    <property type="component" value="Unassembled WGS sequence"/>
</dbReference>
<evidence type="ECO:0000256" key="3">
    <source>
        <dbReference type="ARBA" id="ARBA00022553"/>
    </source>
</evidence>
<evidence type="ECO:0000256" key="4">
    <source>
        <dbReference type="PROSITE-ProRule" id="PRU00244"/>
    </source>
</evidence>
<keyword evidence="4" id="KW-0472">Membrane</keyword>
<reference evidence="7 8" key="1">
    <citation type="submission" date="2022-10" db="EMBL/GenBank/DDBJ databases">
        <title>Aestuariibacter sp. AA17 isolated from Montipora capitata coral fragment.</title>
        <authorList>
            <person name="Emsley S.A."/>
            <person name="Pfannmuller K.M."/>
            <person name="Loughran R.M."/>
            <person name="Shlafstein M."/>
            <person name="Papke E."/>
            <person name="Saw J.H."/>
            <person name="Ushijima B."/>
            <person name="Videau P."/>
        </authorList>
    </citation>
    <scope>NUCLEOTIDE SEQUENCE [LARGE SCALE GENOMIC DNA]</scope>
    <source>
        <strain evidence="7 8">AA17</strain>
    </source>
</reference>
<keyword evidence="7" id="KW-0067">ATP-binding</keyword>
<feature type="transmembrane region" description="Helical" evidence="4">
    <location>
        <begin position="239"/>
        <end position="261"/>
    </location>
</feature>
<keyword evidence="3" id="KW-0597">Phosphoprotein</keyword>
<evidence type="ECO:0000313" key="8">
    <source>
        <dbReference type="Proteomes" id="UP001652504"/>
    </source>
</evidence>
<keyword evidence="4" id="KW-1133">Transmembrane helix</keyword>
<dbReference type="Pfam" id="PF02518">
    <property type="entry name" value="HATPase_c"/>
    <property type="match status" value="1"/>
</dbReference>
<organism evidence="7 8">
    <name type="scientific">Fluctibacter corallii</name>
    <dbReference type="NCBI Taxonomy" id="2984329"/>
    <lineage>
        <taxon>Bacteria</taxon>
        <taxon>Pseudomonadati</taxon>
        <taxon>Pseudomonadota</taxon>
        <taxon>Gammaproteobacteria</taxon>
        <taxon>Alteromonadales</taxon>
        <taxon>Alteromonadaceae</taxon>
        <taxon>Fluctibacter</taxon>
    </lineage>
</organism>
<feature type="transmembrane region" description="Helical" evidence="4">
    <location>
        <begin position="87"/>
        <end position="112"/>
    </location>
</feature>
<dbReference type="EMBL" id="JAOWKX010000001">
    <property type="protein sequence ID" value="MCV2883376.1"/>
    <property type="molecule type" value="Genomic_DNA"/>
</dbReference>
<dbReference type="PANTHER" id="PTHR43065">
    <property type="entry name" value="SENSOR HISTIDINE KINASE"/>
    <property type="match status" value="1"/>
</dbReference>
<feature type="transmembrane region" description="Helical" evidence="4">
    <location>
        <begin position="159"/>
        <end position="185"/>
    </location>
</feature>
<evidence type="ECO:0000256" key="1">
    <source>
        <dbReference type="ARBA" id="ARBA00000085"/>
    </source>
</evidence>
<feature type="transmembrane region" description="Helical" evidence="4">
    <location>
        <begin position="133"/>
        <end position="153"/>
    </location>
</feature>
<comment type="catalytic activity">
    <reaction evidence="1">
        <text>ATP + protein L-histidine = ADP + protein N-phospho-L-histidine.</text>
        <dbReference type="EC" id="2.7.13.3"/>
    </reaction>
</comment>
<name>A0ABT3A3Y5_9ALTE</name>
<protein>
    <recommendedName>
        <fullName evidence="2">histidine kinase</fullName>
        <ecNumber evidence="2">2.7.13.3</ecNumber>
    </recommendedName>
</protein>
<dbReference type="InterPro" id="IPR005467">
    <property type="entry name" value="His_kinase_dom"/>
</dbReference>
<dbReference type="Gene3D" id="1.10.287.130">
    <property type="match status" value="1"/>
</dbReference>
<evidence type="ECO:0000259" key="6">
    <source>
        <dbReference type="PROSITE" id="PS50924"/>
    </source>
</evidence>
<dbReference type="PANTHER" id="PTHR43065:SF47">
    <property type="match status" value="1"/>
</dbReference>
<keyword evidence="4" id="KW-0812">Transmembrane</keyword>
<proteinExistence type="predicted"/>
<dbReference type="PROSITE" id="PS50109">
    <property type="entry name" value="HIS_KIN"/>
    <property type="match status" value="1"/>
</dbReference>
<dbReference type="CDD" id="cd00082">
    <property type="entry name" value="HisKA"/>
    <property type="match status" value="1"/>
</dbReference>
<dbReference type="EC" id="2.7.13.3" evidence="2"/>
<feature type="transmembrane region" description="Helical" evidence="4">
    <location>
        <begin position="23"/>
        <end position="46"/>
    </location>
</feature>
<dbReference type="Pfam" id="PF03707">
    <property type="entry name" value="MHYT"/>
    <property type="match status" value="1"/>
</dbReference>
<accession>A0ABT3A3Y5</accession>
<dbReference type="PRINTS" id="PR00344">
    <property type="entry name" value="BCTRLSENSOR"/>
</dbReference>
<comment type="caution">
    <text evidence="7">The sequence shown here is derived from an EMBL/GenBank/DDBJ whole genome shotgun (WGS) entry which is preliminary data.</text>
</comment>
<feature type="domain" description="MHYT" evidence="6">
    <location>
        <begin position="21"/>
        <end position="225"/>
    </location>
</feature>
<feature type="transmembrane region" description="Helical" evidence="4">
    <location>
        <begin position="197"/>
        <end position="219"/>
    </location>
</feature>
<dbReference type="InterPro" id="IPR003661">
    <property type="entry name" value="HisK_dim/P_dom"/>
</dbReference>
<dbReference type="Gene3D" id="3.30.565.10">
    <property type="entry name" value="Histidine kinase-like ATPase, C-terminal domain"/>
    <property type="match status" value="1"/>
</dbReference>
<feature type="transmembrane region" description="Helical" evidence="4">
    <location>
        <begin position="58"/>
        <end position="81"/>
    </location>
</feature>
<dbReference type="RefSeq" id="WP_263710576.1">
    <property type="nucleotide sequence ID" value="NZ_JAOWKX010000001.1"/>
</dbReference>
<dbReference type="SUPFAM" id="SSF55874">
    <property type="entry name" value="ATPase domain of HSP90 chaperone/DNA topoisomerase II/histidine kinase"/>
    <property type="match status" value="1"/>
</dbReference>
<sequence>MVKQHVFSWQTDFAGALAASHDLGFLILSWIVASISGFCALNLMHFLKSEQHKAHSSFKWLGGVVLGIGIWATHFIGMLAYSLPIPAGFNLLLTLLSAMPTAMGAWFALYLCHGLASTYFTSGKYSHIYTPMISALSLTVGMGVMHIIGMYGYSVAAVIYTHLGGLIIAFSVSMFFAFLAFYTVFNRSHTLLSLPSAWREGISALLFGLSIVSLHYIAMHSVTIVPSNLFTSEGMTSDSLLHILVVVTCLLLVVFTLVVFFSRRTLMLSSMANDTLALIVDTMENMSDPIVLCDKNGQVRLLNQAYLTHILDQADASNHIGASIETLNAYILPKIALPEETTDYGGFLAQLKKGERCQVKTGDSRWWLLRQRATPSGFIVQIWTNITEQIDTQVMLINARNSMYESVSRLEEVEAELLETKKLASIGTLVTSVAHELNTPIGVAITSLSAIDGQIDEMKNLVNNGSVNRQELVSIFISLKEFEQMALRNVRRAAEMIDQFKYITAEKHTAQAHAFNLSAMLKDKMPLFINLIGHAGIQFKVDIDNDIILVNYEEVLFQVIKILLTNSIEHGLKYQPVGNITLSCLEEGQYVTLVYQDDGKGLDPAIADNIFDAFTTTKRAEGKVGLGLHIAHNFVRNKLNGTISLDKSCNTGTRFYIRLPKDIRHG</sequence>
<evidence type="ECO:0000259" key="5">
    <source>
        <dbReference type="PROSITE" id="PS50109"/>
    </source>
</evidence>